<dbReference type="EMBL" id="JACASE010000010">
    <property type="protein sequence ID" value="KAF6431648.1"/>
    <property type="molecule type" value="Genomic_DNA"/>
</dbReference>
<reference evidence="2 3" key="1">
    <citation type="journal article" date="2020" name="Nature">
        <title>Six reference-quality genomes reveal evolution of bat adaptations.</title>
        <authorList>
            <person name="Jebb D."/>
            <person name="Huang Z."/>
            <person name="Pippel M."/>
            <person name="Hughes G.M."/>
            <person name="Lavrichenko K."/>
            <person name="Devanna P."/>
            <person name="Winkler S."/>
            <person name="Jermiin L.S."/>
            <person name="Skirmuntt E.C."/>
            <person name="Katzourakis A."/>
            <person name="Burkitt-Gray L."/>
            <person name="Ray D.A."/>
            <person name="Sullivan K.A.M."/>
            <person name="Roscito J.G."/>
            <person name="Kirilenko B.M."/>
            <person name="Davalos L.M."/>
            <person name="Corthals A.P."/>
            <person name="Power M.L."/>
            <person name="Jones G."/>
            <person name="Ransome R.D."/>
            <person name="Dechmann D.K.N."/>
            <person name="Locatelli A.G."/>
            <person name="Puechmaille S.J."/>
            <person name="Fedrigo O."/>
            <person name="Jarvis E.D."/>
            <person name="Hiller M."/>
            <person name="Vernes S.C."/>
            <person name="Myers E.W."/>
            <person name="Teeling E.C."/>
        </authorList>
    </citation>
    <scope>NUCLEOTIDE SEQUENCE [LARGE SCALE GENOMIC DNA]</scope>
    <source>
        <strain evidence="2">MRouAeg1</strain>
        <tissue evidence="2">Muscle</tissue>
    </source>
</reference>
<feature type="compositionally biased region" description="Polar residues" evidence="1">
    <location>
        <begin position="114"/>
        <end position="137"/>
    </location>
</feature>
<name>A0A7J8E851_ROUAE</name>
<organism evidence="2 3">
    <name type="scientific">Rousettus aegyptiacus</name>
    <name type="common">Egyptian fruit bat</name>
    <name type="synonym">Pteropus aegyptiacus</name>
    <dbReference type="NCBI Taxonomy" id="9407"/>
    <lineage>
        <taxon>Eukaryota</taxon>
        <taxon>Metazoa</taxon>
        <taxon>Chordata</taxon>
        <taxon>Craniata</taxon>
        <taxon>Vertebrata</taxon>
        <taxon>Euteleostomi</taxon>
        <taxon>Mammalia</taxon>
        <taxon>Eutheria</taxon>
        <taxon>Laurasiatheria</taxon>
        <taxon>Chiroptera</taxon>
        <taxon>Yinpterochiroptera</taxon>
        <taxon>Pteropodoidea</taxon>
        <taxon>Pteropodidae</taxon>
        <taxon>Rousettinae</taxon>
        <taxon>Rousettus</taxon>
    </lineage>
</organism>
<protein>
    <submittedName>
        <fullName evidence="2">Uncharacterized protein</fullName>
    </submittedName>
</protein>
<keyword evidence="3" id="KW-1185">Reference proteome</keyword>
<feature type="region of interest" description="Disordered" evidence="1">
    <location>
        <begin position="112"/>
        <end position="137"/>
    </location>
</feature>
<proteinExistence type="predicted"/>
<evidence type="ECO:0000313" key="2">
    <source>
        <dbReference type="EMBL" id="KAF6431648.1"/>
    </source>
</evidence>
<comment type="caution">
    <text evidence="2">The sequence shown here is derived from an EMBL/GenBank/DDBJ whole genome shotgun (WGS) entry which is preliminary data.</text>
</comment>
<accession>A0A7J8E851</accession>
<dbReference type="AlphaFoldDB" id="A0A7J8E851"/>
<gene>
    <name evidence="2" type="ORF">HJG63_008157</name>
</gene>
<evidence type="ECO:0000256" key="1">
    <source>
        <dbReference type="SAM" id="MobiDB-lite"/>
    </source>
</evidence>
<sequence>MWGSRMRGSARRGGVEGSDQLHWWVSGSGSAPSPLCKRGLEGDARPAREMETGCWFTRRSRGERDLREEAAEESGSAPASCGALDPDSESSATRPEPLGCVLWSAAYRLPASPRRQQSVSQTPWDWTVYTTSGLETD</sequence>
<feature type="region of interest" description="Disordered" evidence="1">
    <location>
        <begin position="61"/>
        <end position="95"/>
    </location>
</feature>
<feature type="region of interest" description="Disordered" evidence="1">
    <location>
        <begin position="1"/>
        <end position="44"/>
    </location>
</feature>
<evidence type="ECO:0000313" key="3">
    <source>
        <dbReference type="Proteomes" id="UP000593571"/>
    </source>
</evidence>
<dbReference type="Proteomes" id="UP000593571">
    <property type="component" value="Unassembled WGS sequence"/>
</dbReference>